<dbReference type="Pfam" id="PF13577">
    <property type="entry name" value="SnoaL_4"/>
    <property type="match status" value="1"/>
</dbReference>
<accession>A0A0S4QV74</accession>
<name>A0A0S4QV74_9ACTN</name>
<dbReference type="RefSeq" id="WP_131799563.1">
    <property type="nucleotide sequence ID" value="NZ_FAOZ01000027.1"/>
</dbReference>
<keyword evidence="3" id="KW-1185">Reference proteome</keyword>
<dbReference type="Gene3D" id="3.10.450.50">
    <property type="match status" value="1"/>
</dbReference>
<dbReference type="InterPro" id="IPR037401">
    <property type="entry name" value="SnoaL-like"/>
</dbReference>
<protein>
    <submittedName>
        <fullName evidence="2">3-phenylpropionate/cinnamic acid dioxygenase, small subunit</fullName>
    </submittedName>
</protein>
<dbReference type="CDD" id="cd00531">
    <property type="entry name" value="NTF2_like"/>
    <property type="match status" value="1"/>
</dbReference>
<sequence>MSSTQEDHTLMSLAELQAREDIRRLVSLYGQLLDDLRFEEWGHLFAEDAIWRIPSVTFEGRAAIVEGVGAMEPTEPGRARHLSLDPVIDFESATRARVWTDQIALQCPEENWVVAAAGRYYDVVEFDGTAWRFVSREADVRWPPGSAGLTGLVPVPAR</sequence>
<evidence type="ECO:0000313" key="2">
    <source>
        <dbReference type="EMBL" id="CUU59395.1"/>
    </source>
</evidence>
<keyword evidence="2" id="KW-0223">Dioxygenase</keyword>
<dbReference type="EMBL" id="FAOZ01000027">
    <property type="protein sequence ID" value="CUU59395.1"/>
    <property type="molecule type" value="Genomic_DNA"/>
</dbReference>
<dbReference type="InterPro" id="IPR032710">
    <property type="entry name" value="NTF2-like_dom_sf"/>
</dbReference>
<proteinExistence type="predicted"/>
<evidence type="ECO:0000313" key="3">
    <source>
        <dbReference type="Proteomes" id="UP000198802"/>
    </source>
</evidence>
<dbReference type="Proteomes" id="UP000198802">
    <property type="component" value="Unassembled WGS sequence"/>
</dbReference>
<dbReference type="AlphaFoldDB" id="A0A0S4QV74"/>
<dbReference type="SUPFAM" id="SSF54427">
    <property type="entry name" value="NTF2-like"/>
    <property type="match status" value="1"/>
</dbReference>
<feature type="domain" description="SnoaL-like" evidence="1">
    <location>
        <begin position="15"/>
        <end position="136"/>
    </location>
</feature>
<organism evidence="2 3">
    <name type="scientific">Parafrankia irregularis</name>
    <dbReference type="NCBI Taxonomy" id="795642"/>
    <lineage>
        <taxon>Bacteria</taxon>
        <taxon>Bacillati</taxon>
        <taxon>Actinomycetota</taxon>
        <taxon>Actinomycetes</taxon>
        <taxon>Frankiales</taxon>
        <taxon>Frankiaceae</taxon>
        <taxon>Parafrankia</taxon>
    </lineage>
</organism>
<evidence type="ECO:0000259" key="1">
    <source>
        <dbReference type="Pfam" id="PF13577"/>
    </source>
</evidence>
<dbReference type="GO" id="GO:0051213">
    <property type="term" value="F:dioxygenase activity"/>
    <property type="evidence" value="ECO:0007669"/>
    <property type="project" value="UniProtKB-KW"/>
</dbReference>
<reference evidence="3" key="1">
    <citation type="submission" date="2015-11" db="EMBL/GenBank/DDBJ databases">
        <authorList>
            <person name="Varghese N."/>
        </authorList>
    </citation>
    <scope>NUCLEOTIDE SEQUENCE [LARGE SCALE GENOMIC DNA]</scope>
    <source>
        <strain evidence="3">DSM 45899</strain>
    </source>
</reference>
<gene>
    <name evidence="2" type="ORF">Ga0074812_12772</name>
</gene>
<keyword evidence="2" id="KW-0560">Oxidoreductase</keyword>